<gene>
    <name evidence="1" type="ORF">J2853_002549</name>
</gene>
<proteinExistence type="predicted"/>
<comment type="caution">
    <text evidence="1">The sequence shown here is derived from an EMBL/GenBank/DDBJ whole genome shotgun (WGS) entry which is preliminary data.</text>
</comment>
<keyword evidence="2" id="KW-1185">Reference proteome</keyword>
<organism evidence="1 2">
    <name type="scientific">Streptosporangium lutulentum</name>
    <dbReference type="NCBI Taxonomy" id="1461250"/>
    <lineage>
        <taxon>Bacteria</taxon>
        <taxon>Bacillati</taxon>
        <taxon>Actinomycetota</taxon>
        <taxon>Actinomycetes</taxon>
        <taxon>Streptosporangiales</taxon>
        <taxon>Streptosporangiaceae</taxon>
        <taxon>Streptosporangium</taxon>
    </lineage>
</organism>
<dbReference type="Pfam" id="PF03692">
    <property type="entry name" value="CxxCxxCC"/>
    <property type="match status" value="1"/>
</dbReference>
<dbReference type="InterPro" id="IPR005358">
    <property type="entry name" value="Puta_zinc/iron-chelating_dom"/>
</dbReference>
<dbReference type="EMBL" id="JAUSQU010000001">
    <property type="protein sequence ID" value="MDP9843338.1"/>
    <property type="molecule type" value="Genomic_DNA"/>
</dbReference>
<name>A0ABT9Q9B8_9ACTN</name>
<protein>
    <submittedName>
        <fullName evidence="1">Fe-S-cluster containining protein</fullName>
    </submittedName>
</protein>
<accession>A0ABT9Q9B8</accession>
<evidence type="ECO:0000313" key="1">
    <source>
        <dbReference type="EMBL" id="MDP9843338.1"/>
    </source>
</evidence>
<dbReference type="Proteomes" id="UP001225356">
    <property type="component" value="Unassembled WGS sequence"/>
</dbReference>
<evidence type="ECO:0000313" key="2">
    <source>
        <dbReference type="Proteomes" id="UP001225356"/>
    </source>
</evidence>
<reference evidence="1 2" key="1">
    <citation type="submission" date="2023-07" db="EMBL/GenBank/DDBJ databases">
        <title>Sequencing the genomes of 1000 actinobacteria strains.</title>
        <authorList>
            <person name="Klenk H.-P."/>
        </authorList>
    </citation>
    <scope>NUCLEOTIDE SEQUENCE [LARGE SCALE GENOMIC DNA]</scope>
    <source>
        <strain evidence="1 2">DSM 46740</strain>
    </source>
</reference>
<dbReference type="RefSeq" id="WP_307557494.1">
    <property type="nucleotide sequence ID" value="NZ_JAUSQU010000001.1"/>
</dbReference>
<sequence length="129" mass="14078">MSEWTDRQDQLLDELYAKVPSTGCKGLCQEHCTTIAGGRREAQRMAEAGFQLPTSVAALVRKRRTVVATSEPCAALGGDGRCQAYEVRPLICRLWGAVDGLPCEHGCMPEGGRLTDTEAAQMIKRIKNI</sequence>